<keyword evidence="6" id="KW-0067">ATP-binding</keyword>
<evidence type="ECO:0000256" key="5">
    <source>
        <dbReference type="ARBA" id="ARBA00022777"/>
    </source>
</evidence>
<evidence type="ECO:0000256" key="4">
    <source>
        <dbReference type="ARBA" id="ARBA00022741"/>
    </source>
</evidence>
<keyword evidence="2" id="KW-0723">Serine/threonine-protein kinase</keyword>
<dbReference type="SUPFAM" id="SSF56112">
    <property type="entry name" value="Protein kinase-like (PK-like)"/>
    <property type="match status" value="2"/>
</dbReference>
<dbReference type="Gene3D" id="3.30.200.20">
    <property type="entry name" value="Phosphorylase Kinase, domain 1"/>
    <property type="match status" value="1"/>
</dbReference>
<sequence length="349" mass="36898">MAESRKLNGRYRLLNTLGTGSVRLAFDELEHRDVAVRRVRVPPELRDAALFEARRAAGLRHPFIVGVLDVLLEEGSPWLVMEFVSGVSLEQAVRSRRPLPVPQAARIGVCLLAALTVAHEAGIVHGRVDPGNVLLTATGRAVLTGFGYPSLSMLPSADLWSLAATLHFAVEGRPPGQVPAEGAGPFRSLVRAMLHPSGPPPMEAVRETLDRLAVDRPLDAVVEASGPLPPAQVAAIGLAVLDRLANVFHGGVQPGNVLIDASGRARLTPLLRTGTLPAYTAPEGAPTQAADLWSLGATLYLAVEGVPPAPGAALTRAGALAPVLLRLLSGNPLERPTLDELRRDLMKVL</sequence>
<evidence type="ECO:0000259" key="7">
    <source>
        <dbReference type="PROSITE" id="PS50011"/>
    </source>
</evidence>
<keyword evidence="4" id="KW-0547">Nucleotide-binding</keyword>
<evidence type="ECO:0000256" key="2">
    <source>
        <dbReference type="ARBA" id="ARBA00022527"/>
    </source>
</evidence>
<dbReference type="Gene3D" id="1.10.510.10">
    <property type="entry name" value="Transferase(Phosphotransferase) domain 1"/>
    <property type="match status" value="2"/>
</dbReference>
<comment type="caution">
    <text evidence="8">The sequence shown here is derived from an EMBL/GenBank/DDBJ whole genome shotgun (WGS) entry which is preliminary data.</text>
</comment>
<dbReference type="InterPro" id="IPR011009">
    <property type="entry name" value="Kinase-like_dom_sf"/>
</dbReference>
<dbReference type="EC" id="2.7.11.1" evidence="1"/>
<organism evidence="8 9">
    <name type="scientific">Nonomuraea insulae</name>
    <dbReference type="NCBI Taxonomy" id="1616787"/>
    <lineage>
        <taxon>Bacteria</taxon>
        <taxon>Bacillati</taxon>
        <taxon>Actinomycetota</taxon>
        <taxon>Actinomycetes</taxon>
        <taxon>Streptosporangiales</taxon>
        <taxon>Streptosporangiaceae</taxon>
        <taxon>Nonomuraea</taxon>
    </lineage>
</organism>
<evidence type="ECO:0000256" key="3">
    <source>
        <dbReference type="ARBA" id="ARBA00022679"/>
    </source>
</evidence>
<dbReference type="EMBL" id="JBHSPA010000027">
    <property type="protein sequence ID" value="MFC5826976.1"/>
    <property type="molecule type" value="Genomic_DNA"/>
</dbReference>
<evidence type="ECO:0000313" key="8">
    <source>
        <dbReference type="EMBL" id="MFC5826976.1"/>
    </source>
</evidence>
<dbReference type="GO" id="GO:0016301">
    <property type="term" value="F:kinase activity"/>
    <property type="evidence" value="ECO:0007669"/>
    <property type="project" value="UniProtKB-KW"/>
</dbReference>
<name>A0ABW1CR80_9ACTN</name>
<keyword evidence="3" id="KW-0808">Transferase</keyword>
<protein>
    <recommendedName>
        <fullName evidence="1">non-specific serine/threonine protein kinase</fullName>
        <ecNumber evidence="1">2.7.11.1</ecNumber>
    </recommendedName>
</protein>
<dbReference type="SMART" id="SM00220">
    <property type="entry name" value="S_TKc"/>
    <property type="match status" value="1"/>
</dbReference>
<dbReference type="PROSITE" id="PS50011">
    <property type="entry name" value="PROTEIN_KINASE_DOM"/>
    <property type="match status" value="1"/>
</dbReference>
<dbReference type="PANTHER" id="PTHR43289">
    <property type="entry name" value="MITOGEN-ACTIVATED PROTEIN KINASE KINASE KINASE 20-RELATED"/>
    <property type="match status" value="1"/>
</dbReference>
<dbReference type="Pfam" id="PF00069">
    <property type="entry name" value="Pkinase"/>
    <property type="match status" value="1"/>
</dbReference>
<keyword evidence="5 8" id="KW-0418">Kinase</keyword>
<dbReference type="Proteomes" id="UP001596058">
    <property type="component" value="Unassembled WGS sequence"/>
</dbReference>
<evidence type="ECO:0000313" key="9">
    <source>
        <dbReference type="Proteomes" id="UP001596058"/>
    </source>
</evidence>
<reference evidence="9" key="1">
    <citation type="journal article" date="2019" name="Int. J. Syst. Evol. Microbiol.">
        <title>The Global Catalogue of Microorganisms (GCM) 10K type strain sequencing project: providing services to taxonomists for standard genome sequencing and annotation.</title>
        <authorList>
            <consortium name="The Broad Institute Genomics Platform"/>
            <consortium name="The Broad Institute Genome Sequencing Center for Infectious Disease"/>
            <person name="Wu L."/>
            <person name="Ma J."/>
        </authorList>
    </citation>
    <scope>NUCLEOTIDE SEQUENCE [LARGE SCALE GENOMIC DNA]</scope>
    <source>
        <strain evidence="9">CCUG 53903</strain>
    </source>
</reference>
<keyword evidence="9" id="KW-1185">Reference proteome</keyword>
<proteinExistence type="predicted"/>
<evidence type="ECO:0000256" key="6">
    <source>
        <dbReference type="ARBA" id="ARBA00022840"/>
    </source>
</evidence>
<dbReference type="PANTHER" id="PTHR43289:SF6">
    <property type="entry name" value="SERINE_THREONINE-PROTEIN KINASE NEKL-3"/>
    <property type="match status" value="1"/>
</dbReference>
<feature type="domain" description="Protein kinase" evidence="7">
    <location>
        <begin position="11"/>
        <end position="349"/>
    </location>
</feature>
<dbReference type="InterPro" id="IPR000719">
    <property type="entry name" value="Prot_kinase_dom"/>
</dbReference>
<dbReference type="RefSeq" id="WP_379516480.1">
    <property type="nucleotide sequence ID" value="NZ_JBHSPA010000027.1"/>
</dbReference>
<gene>
    <name evidence="8" type="ORF">ACFPZ3_24145</name>
</gene>
<accession>A0ABW1CR80</accession>
<evidence type="ECO:0000256" key="1">
    <source>
        <dbReference type="ARBA" id="ARBA00012513"/>
    </source>
</evidence>